<evidence type="ECO:0000313" key="6">
    <source>
        <dbReference type="Proteomes" id="UP001209878"/>
    </source>
</evidence>
<name>A0AAD9JUK9_RIDPI</name>
<dbReference type="PANTHER" id="PTHR19960:SF11">
    <property type="entry name" value="TEKTIN"/>
    <property type="match status" value="1"/>
</dbReference>
<keyword evidence="2" id="KW-0963">Cytoplasm</keyword>
<comment type="caution">
    <text evidence="5">The sequence shown here is derived from an EMBL/GenBank/DDBJ whole genome shotgun (WGS) entry which is preliminary data.</text>
</comment>
<dbReference type="PANTHER" id="PTHR19960">
    <property type="entry name" value="TEKTIN"/>
    <property type="match status" value="1"/>
</dbReference>
<evidence type="ECO:0000256" key="1">
    <source>
        <dbReference type="ARBA" id="ARBA00007209"/>
    </source>
</evidence>
<dbReference type="InterPro" id="IPR000435">
    <property type="entry name" value="Tektins"/>
</dbReference>
<evidence type="ECO:0000256" key="2">
    <source>
        <dbReference type="ARBA" id="ARBA00022490"/>
    </source>
</evidence>
<dbReference type="EMBL" id="JAODUO010001718">
    <property type="protein sequence ID" value="KAK2159419.1"/>
    <property type="molecule type" value="Genomic_DNA"/>
</dbReference>
<keyword evidence="4" id="KW-0175">Coiled coil</keyword>
<evidence type="ECO:0000256" key="4">
    <source>
        <dbReference type="SAM" id="Coils"/>
    </source>
</evidence>
<dbReference type="Pfam" id="PF03148">
    <property type="entry name" value="Tektin"/>
    <property type="match status" value="2"/>
</dbReference>
<dbReference type="AlphaFoldDB" id="A0AAD9JUK9"/>
<sequence length="555" mass="63838">MEYLGQTQTATYMTGPHMVGRSVPTFLPSISTMQSSYKPYDTYPAPSPLRRSLTTLPWRPSTYYATARVEPSIAQSRGMPEPMSDRNALTELDSIKVPPVFAAARNALYTRYTPNDWMASNRSNYMASDRVRSGSERVRQDTARLCREVDDKTKRTQTDVGKRLGDRIGDIQFWKTEVLNETDNMISEIEALLRSKSVLEKALAETENPLHISQECLYNREKRQGIDLVHDHVERELIKEVDIIKRCQEEMRKLIHDANNQLSLMRAAQHELEKDSADKYRALEYENMAHRIRNSSIGITFHDGIERVDNTLNRAAQHELEKDSGDKFSALNLDSTCHQLRNTSRGLAYHDGVERVDPTTSVPESWARFSNNNIQRSQSERAASKDTRIKIEALLNKCATAMINQWNNVNSAFTDRIKEYMDAKHKLQTHLSRVMQEIFDMEKNIELLKKTIADKEAPMQVAQTRLATRTRRPNVEACRDPVQHRLVSEVYEINETVESLRAKLREAENALQHLLRTKASLEQDLAIKNNSLYIDREKCMGMRKTFPMSPRVASF</sequence>
<gene>
    <name evidence="5" type="ORF">NP493_1719g00036</name>
</gene>
<dbReference type="GO" id="GO:0060294">
    <property type="term" value="P:cilium movement involved in cell motility"/>
    <property type="evidence" value="ECO:0007669"/>
    <property type="project" value="UniProtKB-UniRule"/>
</dbReference>
<feature type="coiled-coil region" evidence="4">
    <location>
        <begin position="490"/>
        <end position="524"/>
    </location>
</feature>
<dbReference type="GO" id="GO:0015630">
    <property type="term" value="C:microtubule cytoskeleton"/>
    <property type="evidence" value="ECO:0007669"/>
    <property type="project" value="UniProtKB-UniRule"/>
</dbReference>
<keyword evidence="3" id="KW-0282">Flagellum</keyword>
<comment type="similarity">
    <text evidence="1 3">Belongs to the tektin family.</text>
</comment>
<protein>
    <recommendedName>
        <fullName evidence="3">Tektin</fullName>
    </recommendedName>
</protein>
<keyword evidence="3" id="KW-0969">Cilium</keyword>
<proteinExistence type="inferred from homology"/>
<evidence type="ECO:0000256" key="3">
    <source>
        <dbReference type="RuleBase" id="RU367040"/>
    </source>
</evidence>
<dbReference type="GO" id="GO:0005930">
    <property type="term" value="C:axoneme"/>
    <property type="evidence" value="ECO:0007669"/>
    <property type="project" value="UniProtKB-SubCell"/>
</dbReference>
<dbReference type="PRINTS" id="PR00511">
    <property type="entry name" value="TEKTIN"/>
</dbReference>
<organism evidence="5 6">
    <name type="scientific">Ridgeia piscesae</name>
    <name type="common">Tubeworm</name>
    <dbReference type="NCBI Taxonomy" id="27915"/>
    <lineage>
        <taxon>Eukaryota</taxon>
        <taxon>Metazoa</taxon>
        <taxon>Spiralia</taxon>
        <taxon>Lophotrochozoa</taxon>
        <taxon>Annelida</taxon>
        <taxon>Polychaeta</taxon>
        <taxon>Sedentaria</taxon>
        <taxon>Canalipalpata</taxon>
        <taxon>Sabellida</taxon>
        <taxon>Siboglinidae</taxon>
        <taxon>Ridgeia</taxon>
    </lineage>
</organism>
<dbReference type="GO" id="GO:0060271">
    <property type="term" value="P:cilium assembly"/>
    <property type="evidence" value="ECO:0007669"/>
    <property type="project" value="UniProtKB-UniRule"/>
</dbReference>
<comment type="subcellular location">
    <subcellularLocation>
        <location evidence="3">Cytoplasm</location>
        <location evidence="3">Cytoskeleton</location>
        <location evidence="3">Cilium axoneme</location>
    </subcellularLocation>
</comment>
<dbReference type="GO" id="GO:0005634">
    <property type="term" value="C:nucleus"/>
    <property type="evidence" value="ECO:0007669"/>
    <property type="project" value="TreeGrafter"/>
</dbReference>
<dbReference type="Proteomes" id="UP001209878">
    <property type="component" value="Unassembled WGS sequence"/>
</dbReference>
<reference evidence="5" key="1">
    <citation type="journal article" date="2023" name="Mol. Biol. Evol.">
        <title>Third-Generation Sequencing Reveals the Adaptive Role of the Epigenome in Three Deep-Sea Polychaetes.</title>
        <authorList>
            <person name="Perez M."/>
            <person name="Aroh O."/>
            <person name="Sun Y."/>
            <person name="Lan Y."/>
            <person name="Juniper S.K."/>
            <person name="Young C.R."/>
            <person name="Angers B."/>
            <person name="Qian P.Y."/>
        </authorList>
    </citation>
    <scope>NUCLEOTIDE SEQUENCE</scope>
    <source>
        <strain evidence="5">R07B-5</strain>
    </source>
</reference>
<evidence type="ECO:0000313" key="5">
    <source>
        <dbReference type="EMBL" id="KAK2159419.1"/>
    </source>
</evidence>
<keyword evidence="3" id="KW-0966">Cell projection</keyword>
<keyword evidence="6" id="KW-1185">Reference proteome</keyword>
<accession>A0AAD9JUK9</accession>
<dbReference type="InterPro" id="IPR048256">
    <property type="entry name" value="Tektin-like"/>
</dbReference>